<keyword evidence="1" id="KW-0175">Coiled coil</keyword>
<dbReference type="AlphaFoldDB" id="A0A8S1LC98"/>
<accession>A0A8S1LC98</accession>
<organism evidence="3 4">
    <name type="scientific">Paramecium sonneborni</name>
    <dbReference type="NCBI Taxonomy" id="65129"/>
    <lineage>
        <taxon>Eukaryota</taxon>
        <taxon>Sar</taxon>
        <taxon>Alveolata</taxon>
        <taxon>Ciliophora</taxon>
        <taxon>Intramacronucleata</taxon>
        <taxon>Oligohymenophorea</taxon>
        <taxon>Peniculida</taxon>
        <taxon>Parameciidae</taxon>
        <taxon>Paramecium</taxon>
    </lineage>
</organism>
<feature type="coiled-coil region" evidence="1">
    <location>
        <begin position="398"/>
        <end position="425"/>
    </location>
</feature>
<proteinExistence type="predicted"/>
<dbReference type="EMBL" id="CAJJDN010000020">
    <property type="protein sequence ID" value="CAD8065628.1"/>
    <property type="molecule type" value="Genomic_DNA"/>
</dbReference>
<evidence type="ECO:0000256" key="2">
    <source>
        <dbReference type="SAM" id="MobiDB-lite"/>
    </source>
</evidence>
<feature type="region of interest" description="Disordered" evidence="2">
    <location>
        <begin position="492"/>
        <end position="544"/>
    </location>
</feature>
<comment type="caution">
    <text evidence="3">The sequence shown here is derived from an EMBL/GenBank/DDBJ whole genome shotgun (WGS) entry which is preliminary data.</text>
</comment>
<name>A0A8S1LC98_9CILI</name>
<keyword evidence="4" id="KW-1185">Reference proteome</keyword>
<feature type="compositionally biased region" description="Polar residues" evidence="2">
    <location>
        <begin position="326"/>
        <end position="348"/>
    </location>
</feature>
<feature type="compositionally biased region" description="Polar residues" evidence="2">
    <location>
        <begin position="495"/>
        <end position="525"/>
    </location>
</feature>
<evidence type="ECO:0000256" key="1">
    <source>
        <dbReference type="SAM" id="Coils"/>
    </source>
</evidence>
<feature type="region of interest" description="Disordered" evidence="2">
    <location>
        <begin position="317"/>
        <end position="348"/>
    </location>
</feature>
<gene>
    <name evidence="3" type="ORF">PSON_ATCC_30995.1.T0200334</name>
</gene>
<dbReference type="Proteomes" id="UP000692954">
    <property type="component" value="Unassembled WGS sequence"/>
</dbReference>
<evidence type="ECO:0000313" key="3">
    <source>
        <dbReference type="EMBL" id="CAD8065628.1"/>
    </source>
</evidence>
<reference evidence="3" key="1">
    <citation type="submission" date="2021-01" db="EMBL/GenBank/DDBJ databases">
        <authorList>
            <consortium name="Genoscope - CEA"/>
            <person name="William W."/>
        </authorList>
    </citation>
    <scope>NUCLEOTIDE SEQUENCE</scope>
</reference>
<protein>
    <submittedName>
        <fullName evidence="3">Uncharacterized protein</fullName>
    </submittedName>
</protein>
<sequence>MSGQISSSESEETSYIQTEQERILKSSNIFKQKEQCNNICAKHPNKKAKYYVQYDQSKLFCSKCALNLALKGLKIEETQEKQPEIYRQQRIHKFQDQLIEVLKQCSNKIIQFKDIEMNASKKLKEQKENCRLFFESVINIANQLKLTYLSKFETDNLSSLSQITEKINIIQKIDIQLKQFEIDITKNHENIVKNMEMKPFEDIMNKYEKKVQQIKEQLQEFNQDYFQTSIKFEQNQILADMNKMCYNLLLKNEDCSDEQISKKIKYENSPKIQQKTANSPADMKVFELLEGEDIYQSTCSNPIKDQIQSPIKNYTQLLQQQQKQKGNTYSNPGSTIQNSRRESNTNTPESWQFKACLERKNQQVTPNDRESFKHNISVGEQISNYQSMNNQLELNEKYQIQQNEKQKTTVEVDKLEEQKNKVLINQLYIQKFTKDTDRKSFEDRELTPKHQKNLTNVIPQTFKLLANHASQKSQYEYPQVNNNLLDQKCQKEVSKTNYDSQPQQKSLTSLHQEPLSRINNQQNQKQENHFNRRSNSKQPKQPSLDQIDGKRQFILAHMNVQQYTSQPIQNSNGEDTLKDRIFKELCSHPGESVYNQVLKLNCQSKLKNQKQTSKENFEQSTTVRMKNLNGQLYAKKQSYQQ</sequence>
<dbReference type="OrthoDB" id="301809at2759"/>
<evidence type="ECO:0000313" key="4">
    <source>
        <dbReference type="Proteomes" id="UP000692954"/>
    </source>
</evidence>